<evidence type="ECO:0000259" key="3">
    <source>
        <dbReference type="Pfam" id="PF02719"/>
    </source>
</evidence>
<dbReference type="InterPro" id="IPR051203">
    <property type="entry name" value="Polysaccharide_Synthase-Rel"/>
</dbReference>
<comment type="caution">
    <text evidence="4">The sequence shown here is derived from an EMBL/GenBank/DDBJ whole genome shotgun (WGS) entry which is preliminary data.</text>
</comment>
<sequence>MEKTSKLVDLVLHSRYVNYRIIAALDVLISVVATVLVLAVTNALFKLGISVENSFIITGMGLVVSMISFWLLRTYKGIIRHSGLLESFRLISASFLKVIIIAILISTLLKTGLSGKAIFVVCAFDFFVTYSLLLLFRSAIIFIYRLINNSASSNAARLVLVYVGNDTTAPLGADVIEGLSRSYGIVGYLRFGDNISLRLGRHPLFSIKTGDDFTKLINDRHIHSILFTKREDIDNERERLVRLCEKNHIQMLQLPTINKVGAPGKPMMRRLPEVKIEDLLGRPEIKLDMQEVIDELKGKVVMVTGAAGSIGSEICRQLCTFGLKRLVLFDAAETPMHNIRLELEEKFPDMEIYPIIGDVRVPARVEYVMSEFKPYAIFHAAAYKHVPLMEENPCEAVIANVVGTRIVADTAVKYGVERFVMISTDKAVNPTNVMGATKRLAEIYVQTLSMSIAKGEIPGNTKFITTRFGNVLGSNGSVIPRFREQIEKGGPVTVTHPEIIRYFMTIPEACRLVLEAAVMGQGNEIFVFDMGTPVKIADLARRMIDQAGLTPDVDIKIEYTGLRPGEKLYEELLATKENTLPTPNKKIFRAHVREYQREEVVAAIDKLKVVAETVDRMATVKEMKKIVPEFKSKNSVYEELDK</sequence>
<keyword evidence="2" id="KW-0812">Transmembrane</keyword>
<dbReference type="InterPro" id="IPR036291">
    <property type="entry name" value="NAD(P)-bd_dom_sf"/>
</dbReference>
<evidence type="ECO:0000313" key="4">
    <source>
        <dbReference type="EMBL" id="MBU3836994.1"/>
    </source>
</evidence>
<comment type="similarity">
    <text evidence="1">Belongs to the polysaccharide synthase family.</text>
</comment>
<dbReference type="PANTHER" id="PTHR43318">
    <property type="entry name" value="UDP-N-ACETYLGLUCOSAMINE 4,6-DEHYDRATASE"/>
    <property type="match status" value="1"/>
</dbReference>
<keyword evidence="2" id="KW-0472">Membrane</keyword>
<dbReference type="CDD" id="cd05237">
    <property type="entry name" value="UDP_invert_4-6DH_SDR_e"/>
    <property type="match status" value="1"/>
</dbReference>
<dbReference type="AlphaFoldDB" id="A0A948TA71"/>
<proteinExistence type="inferred from homology"/>
<feature type="transmembrane region" description="Helical" evidence="2">
    <location>
        <begin position="21"/>
        <end position="41"/>
    </location>
</feature>
<feature type="transmembrane region" description="Helical" evidence="2">
    <location>
        <begin position="84"/>
        <end position="105"/>
    </location>
</feature>
<feature type="transmembrane region" description="Helical" evidence="2">
    <location>
        <begin position="53"/>
        <end position="72"/>
    </location>
</feature>
<dbReference type="Pfam" id="PF02719">
    <property type="entry name" value="Polysacc_synt_2"/>
    <property type="match status" value="1"/>
</dbReference>
<reference evidence="4" key="1">
    <citation type="journal article" date="2021" name="PeerJ">
        <title>Extensive microbial diversity within the chicken gut microbiome revealed by metagenomics and culture.</title>
        <authorList>
            <person name="Gilroy R."/>
            <person name="Ravi A."/>
            <person name="Getino M."/>
            <person name="Pursley I."/>
            <person name="Horton D.L."/>
            <person name="Alikhan N.F."/>
            <person name="Baker D."/>
            <person name="Gharbi K."/>
            <person name="Hall N."/>
            <person name="Watson M."/>
            <person name="Adriaenssens E.M."/>
            <person name="Foster-Nyarko E."/>
            <person name="Jarju S."/>
            <person name="Secka A."/>
            <person name="Antonio M."/>
            <person name="Oren A."/>
            <person name="Chaudhuri R.R."/>
            <person name="La Ragione R."/>
            <person name="Hildebrand F."/>
            <person name="Pallen M.J."/>
        </authorList>
    </citation>
    <scope>NUCLEOTIDE SEQUENCE</scope>
    <source>
        <strain evidence="4">G4-2901</strain>
    </source>
</reference>
<name>A0A948TA71_9BACT</name>
<dbReference type="Gene3D" id="3.40.50.720">
    <property type="entry name" value="NAD(P)-binding Rossmann-like Domain"/>
    <property type="match status" value="2"/>
</dbReference>
<protein>
    <submittedName>
        <fullName evidence="4">Polysaccharide biosynthesis protein</fullName>
    </submittedName>
</protein>
<dbReference type="PANTHER" id="PTHR43318:SF1">
    <property type="entry name" value="POLYSACCHARIDE BIOSYNTHESIS PROTEIN EPSC-RELATED"/>
    <property type="match status" value="1"/>
</dbReference>
<evidence type="ECO:0000313" key="5">
    <source>
        <dbReference type="Proteomes" id="UP000783796"/>
    </source>
</evidence>
<dbReference type="InterPro" id="IPR003869">
    <property type="entry name" value="Polysac_CapD-like"/>
</dbReference>
<organism evidence="4 5">
    <name type="scientific">Candidatus Phocaeicola faecigallinarum</name>
    <dbReference type="NCBI Taxonomy" id="2838732"/>
    <lineage>
        <taxon>Bacteria</taxon>
        <taxon>Pseudomonadati</taxon>
        <taxon>Bacteroidota</taxon>
        <taxon>Bacteroidia</taxon>
        <taxon>Bacteroidales</taxon>
        <taxon>Bacteroidaceae</taxon>
        <taxon>Phocaeicola</taxon>
    </lineage>
</organism>
<accession>A0A948TA71</accession>
<dbReference type="Proteomes" id="UP000783796">
    <property type="component" value="Unassembled WGS sequence"/>
</dbReference>
<feature type="domain" description="Polysaccharide biosynthesis protein CapD-like" evidence="3">
    <location>
        <begin position="301"/>
        <end position="590"/>
    </location>
</feature>
<dbReference type="SUPFAM" id="SSF51735">
    <property type="entry name" value="NAD(P)-binding Rossmann-fold domains"/>
    <property type="match status" value="1"/>
</dbReference>
<dbReference type="EMBL" id="JAHLFW010000009">
    <property type="protein sequence ID" value="MBU3836994.1"/>
    <property type="molecule type" value="Genomic_DNA"/>
</dbReference>
<gene>
    <name evidence="4" type="ORF">H9777_01435</name>
</gene>
<keyword evidence="2" id="KW-1133">Transmembrane helix</keyword>
<reference evidence="4" key="2">
    <citation type="submission" date="2021-04" db="EMBL/GenBank/DDBJ databases">
        <authorList>
            <person name="Gilroy R."/>
        </authorList>
    </citation>
    <scope>NUCLEOTIDE SEQUENCE</scope>
    <source>
        <strain evidence="4">G4-2901</strain>
    </source>
</reference>
<feature type="transmembrane region" description="Helical" evidence="2">
    <location>
        <begin position="117"/>
        <end position="136"/>
    </location>
</feature>
<evidence type="ECO:0000256" key="2">
    <source>
        <dbReference type="SAM" id="Phobius"/>
    </source>
</evidence>
<evidence type="ECO:0000256" key="1">
    <source>
        <dbReference type="ARBA" id="ARBA00007430"/>
    </source>
</evidence>